<evidence type="ECO:0000256" key="2">
    <source>
        <dbReference type="SAM" id="MobiDB-lite"/>
    </source>
</evidence>
<feature type="coiled-coil region" evidence="1">
    <location>
        <begin position="27"/>
        <end position="82"/>
    </location>
</feature>
<dbReference type="RefSeq" id="WP_264322568.1">
    <property type="nucleotide sequence ID" value="NZ_JADEXN010000350.1"/>
</dbReference>
<keyword evidence="3" id="KW-0472">Membrane</keyword>
<evidence type="ECO:0000256" key="1">
    <source>
        <dbReference type="SAM" id="Coils"/>
    </source>
</evidence>
<reference evidence="4" key="1">
    <citation type="submission" date="2020-10" db="EMBL/GenBank/DDBJ databases">
        <authorList>
            <person name="Castelo-Branco R."/>
            <person name="Eusebio N."/>
            <person name="Adriana R."/>
            <person name="Vieira A."/>
            <person name="Brugerolle De Fraissinette N."/>
            <person name="Rezende De Castro R."/>
            <person name="Schneider M.P."/>
            <person name="Vasconcelos V."/>
            <person name="Leao P.N."/>
        </authorList>
    </citation>
    <scope>NUCLEOTIDE SEQUENCE</scope>
    <source>
        <strain evidence="4">LEGE 11467</strain>
    </source>
</reference>
<keyword evidence="5" id="KW-1185">Reference proteome</keyword>
<organism evidence="4 5">
    <name type="scientific">Zarconia navalis LEGE 11467</name>
    <dbReference type="NCBI Taxonomy" id="1828826"/>
    <lineage>
        <taxon>Bacteria</taxon>
        <taxon>Bacillati</taxon>
        <taxon>Cyanobacteriota</taxon>
        <taxon>Cyanophyceae</taxon>
        <taxon>Oscillatoriophycideae</taxon>
        <taxon>Oscillatoriales</taxon>
        <taxon>Oscillatoriales incertae sedis</taxon>
        <taxon>Zarconia</taxon>
        <taxon>Zarconia navalis</taxon>
    </lineage>
</organism>
<comment type="caution">
    <text evidence="4">The sequence shown here is derived from an EMBL/GenBank/DDBJ whole genome shotgun (WGS) entry which is preliminary data.</text>
</comment>
<dbReference type="EMBL" id="JADEXN010000350">
    <property type="protein sequence ID" value="MBE9042409.1"/>
    <property type="molecule type" value="Genomic_DNA"/>
</dbReference>
<evidence type="ECO:0000313" key="4">
    <source>
        <dbReference type="EMBL" id="MBE9042409.1"/>
    </source>
</evidence>
<feature type="transmembrane region" description="Helical" evidence="3">
    <location>
        <begin position="148"/>
        <end position="167"/>
    </location>
</feature>
<keyword evidence="3" id="KW-0812">Transmembrane</keyword>
<proteinExistence type="predicted"/>
<gene>
    <name evidence="4" type="ORF">IQ235_16680</name>
</gene>
<evidence type="ECO:0000313" key="5">
    <source>
        <dbReference type="Proteomes" id="UP000621799"/>
    </source>
</evidence>
<dbReference type="AlphaFoldDB" id="A0A928VY29"/>
<name>A0A928VY29_9CYAN</name>
<keyword evidence="1" id="KW-0175">Coiled coil</keyword>
<sequence length="175" mass="18843">MSNSDSDGKALPSQDNAKSPSVPLSVYRELAAELQATQAMLDSLHAQNKQLTRQNQQLNDRHEQLQREIANAVESVDRMKQIANVEESKGSVAATEASVSALDTLSESKSNNPSNSMDASLFRANVTEQPASSPPIWSTPAGNIDRKWSIAIVAAIVVAAFGAGYLYQVSVDNDR</sequence>
<keyword evidence="3" id="KW-1133">Transmembrane helix</keyword>
<feature type="region of interest" description="Disordered" evidence="2">
    <location>
        <begin position="1"/>
        <end position="22"/>
    </location>
</feature>
<protein>
    <submittedName>
        <fullName evidence="4">Uncharacterized protein</fullName>
    </submittedName>
</protein>
<evidence type="ECO:0000256" key="3">
    <source>
        <dbReference type="SAM" id="Phobius"/>
    </source>
</evidence>
<dbReference type="Proteomes" id="UP000621799">
    <property type="component" value="Unassembled WGS sequence"/>
</dbReference>
<accession>A0A928VY29</accession>